<dbReference type="GO" id="GO:0071949">
    <property type="term" value="F:FAD binding"/>
    <property type="evidence" value="ECO:0007669"/>
    <property type="project" value="InterPro"/>
</dbReference>
<dbReference type="GO" id="GO:0009435">
    <property type="term" value="P:NAD+ biosynthetic process"/>
    <property type="evidence" value="ECO:0007669"/>
    <property type="project" value="UniProtKB-UniPathway"/>
</dbReference>
<comment type="catalytic activity">
    <reaction evidence="8 9">
        <text>L-kynurenine + NADPH + O2 + H(+) = 3-hydroxy-L-kynurenine + NADP(+) + H2O</text>
        <dbReference type="Rhea" id="RHEA:20545"/>
        <dbReference type="ChEBI" id="CHEBI:15377"/>
        <dbReference type="ChEBI" id="CHEBI:15378"/>
        <dbReference type="ChEBI" id="CHEBI:15379"/>
        <dbReference type="ChEBI" id="CHEBI:57783"/>
        <dbReference type="ChEBI" id="CHEBI:57959"/>
        <dbReference type="ChEBI" id="CHEBI:58125"/>
        <dbReference type="ChEBI" id="CHEBI:58349"/>
        <dbReference type="EC" id="1.14.13.9"/>
    </reaction>
</comment>
<comment type="function">
    <text evidence="9">Catalyzes the hydroxylation of L-kynurenine (L-Kyn) to form 3-hydroxy-L-kynurenine (L-3OHKyn). Required for synthesis of quinolinic acid.</text>
</comment>
<dbReference type="Gene3D" id="3.50.50.60">
    <property type="entry name" value="FAD/NAD(P)-binding domain"/>
    <property type="match status" value="1"/>
</dbReference>
<keyword evidence="5 9" id="KW-0521">NADP</keyword>
<dbReference type="GO" id="GO:0004502">
    <property type="term" value="F:kynurenine 3-monooxygenase activity"/>
    <property type="evidence" value="ECO:0007669"/>
    <property type="project" value="UniProtKB-UniRule"/>
</dbReference>
<evidence type="ECO:0000259" key="10">
    <source>
        <dbReference type="Pfam" id="PF01494"/>
    </source>
</evidence>
<proteinExistence type="inferred from homology"/>
<evidence type="ECO:0000313" key="11">
    <source>
        <dbReference type="EMBL" id="PRX53069.1"/>
    </source>
</evidence>
<dbReference type="GO" id="GO:0006569">
    <property type="term" value="P:L-tryptophan catabolic process"/>
    <property type="evidence" value="ECO:0007669"/>
    <property type="project" value="UniProtKB-UniRule"/>
</dbReference>
<evidence type="ECO:0000256" key="1">
    <source>
        <dbReference type="ARBA" id="ARBA00001974"/>
    </source>
</evidence>
<name>A0A2T0M6E8_9FLAO</name>
<evidence type="ECO:0000256" key="3">
    <source>
        <dbReference type="ARBA" id="ARBA00022642"/>
    </source>
</evidence>
<comment type="cofactor">
    <cofactor evidence="1 9">
        <name>FAD</name>
        <dbReference type="ChEBI" id="CHEBI:57692"/>
    </cofactor>
</comment>
<accession>A0A2T0M6E8</accession>
<comment type="caution">
    <text evidence="11">The sequence shown here is derived from an EMBL/GenBank/DDBJ whole genome shotgun (WGS) entry which is preliminary data.</text>
</comment>
<reference evidence="11 12" key="1">
    <citation type="submission" date="2018-03" db="EMBL/GenBank/DDBJ databases">
        <title>Genomic Encyclopedia of Archaeal and Bacterial Type Strains, Phase II (KMG-II): from individual species to whole genera.</title>
        <authorList>
            <person name="Goeker M."/>
        </authorList>
    </citation>
    <scope>NUCLEOTIDE SEQUENCE [LARGE SCALE GENOMIC DNA]</scope>
    <source>
        <strain evidence="11 12">DSM 25027</strain>
    </source>
</reference>
<dbReference type="GO" id="GO:0070189">
    <property type="term" value="P:kynurenine metabolic process"/>
    <property type="evidence" value="ECO:0007669"/>
    <property type="project" value="TreeGrafter"/>
</dbReference>
<sequence>MDDSVKGCIRVKFLILVVQQNFTSSHLMVQTPKNIAIIGSGLVGSLLAIYLRKQGHSITVFDRRPDIRTVEFSGRSINLAMSNRGWRSLRKVGLEETIKEIAIPMDKRAMHVVDKPMYFQSYGKEGEAIWSISRGILNRKMIDLAEQAGTVFQFNEKVWDVNLPEAKIYTGESEKSEWKEYEFDMIFGCDGAFSRVRHKMQRRSRFDYSQDFIDVGYKELTIPPNADGTHKLDKNSFHIWPRGNFMLIALPNLDGSFTCTLFLPFEGEVSFDNITTEKEAKQFFKTYFPNVRKEIEDLTGDFFRNPTSAMVTMKCYPWTYWNKVALVGDSAHAIVPFYGQGMNAGFEDIFVLNEQIEKFGDDWDAIFEHYQKLRKPNADAIAELSYRNFVEMSSKTADPKFLLQKKIEKRFTERHPEKWIPVYSRVTFSDRPYSEALEIGDRQEAIMKNIMQTPNIEENWDSLEVEEQILSYL</sequence>
<evidence type="ECO:0000256" key="2">
    <source>
        <dbReference type="ARBA" id="ARBA00022630"/>
    </source>
</evidence>
<dbReference type="GO" id="GO:0019805">
    <property type="term" value="P:quinolinate biosynthetic process"/>
    <property type="evidence" value="ECO:0007669"/>
    <property type="project" value="UniProtKB-UniRule"/>
</dbReference>
<dbReference type="HAMAP" id="MF_01971">
    <property type="entry name" value="Kynurenine_monooxygenase"/>
    <property type="match status" value="1"/>
</dbReference>
<evidence type="ECO:0000256" key="8">
    <source>
        <dbReference type="ARBA" id="ARBA00047818"/>
    </source>
</evidence>
<dbReference type="PANTHER" id="PTHR46028:SF2">
    <property type="entry name" value="KYNURENINE 3-MONOOXYGENASE"/>
    <property type="match status" value="1"/>
</dbReference>
<keyword evidence="12" id="KW-1185">Reference proteome</keyword>
<dbReference type="InterPro" id="IPR002938">
    <property type="entry name" value="FAD-bd"/>
</dbReference>
<evidence type="ECO:0000256" key="6">
    <source>
        <dbReference type="ARBA" id="ARBA00023002"/>
    </source>
</evidence>
<dbReference type="SUPFAM" id="SSF51905">
    <property type="entry name" value="FAD/NAD(P)-binding domain"/>
    <property type="match status" value="1"/>
</dbReference>
<protein>
    <recommendedName>
        <fullName evidence="9">Kynurenine 3-monooxygenase</fullName>
        <ecNumber evidence="9">1.14.13.9</ecNumber>
    </recommendedName>
    <alternativeName>
        <fullName evidence="9">Kynurenine 3-hydroxylase</fullName>
    </alternativeName>
</protein>
<dbReference type="FunFam" id="3.50.50.60:FF:000185">
    <property type="entry name" value="Kynurenine 3-monooxygenase"/>
    <property type="match status" value="1"/>
</dbReference>
<dbReference type="AlphaFoldDB" id="A0A2T0M6E8"/>
<organism evidence="11 12">
    <name type="scientific">Flagellimonas meridianipacifica</name>
    <dbReference type="NCBI Taxonomy" id="1080225"/>
    <lineage>
        <taxon>Bacteria</taxon>
        <taxon>Pseudomonadati</taxon>
        <taxon>Bacteroidota</taxon>
        <taxon>Flavobacteriia</taxon>
        <taxon>Flavobacteriales</taxon>
        <taxon>Flavobacteriaceae</taxon>
        <taxon>Flagellimonas</taxon>
    </lineage>
</organism>
<dbReference type="PRINTS" id="PR00420">
    <property type="entry name" value="RNGMNOXGNASE"/>
</dbReference>
<dbReference type="UniPathway" id="UPA00253">
    <property type="reaction ID" value="UER00328"/>
</dbReference>
<evidence type="ECO:0000256" key="7">
    <source>
        <dbReference type="ARBA" id="ARBA00023033"/>
    </source>
</evidence>
<keyword evidence="6 9" id="KW-0560">Oxidoreductase</keyword>
<dbReference type="PANTHER" id="PTHR46028">
    <property type="entry name" value="KYNURENINE 3-MONOOXYGENASE"/>
    <property type="match status" value="1"/>
</dbReference>
<comment type="pathway">
    <text evidence="9">Cofactor biosynthesis; NAD(+) biosynthesis; quinolinate from L-kynurenine: step 1/3.</text>
</comment>
<evidence type="ECO:0000313" key="12">
    <source>
        <dbReference type="Proteomes" id="UP000237640"/>
    </source>
</evidence>
<keyword evidence="4 9" id="KW-0274">FAD</keyword>
<evidence type="ECO:0000256" key="5">
    <source>
        <dbReference type="ARBA" id="ARBA00022857"/>
    </source>
</evidence>
<gene>
    <name evidence="9" type="primary">kmo</name>
    <name evidence="11" type="ORF">CLV81_3970</name>
</gene>
<keyword evidence="3 9" id="KW-0662">Pyridine nucleotide biosynthesis</keyword>
<dbReference type="EMBL" id="PVYX01000003">
    <property type="protein sequence ID" value="PRX53069.1"/>
    <property type="molecule type" value="Genomic_DNA"/>
</dbReference>
<dbReference type="EC" id="1.14.13.9" evidence="9"/>
<dbReference type="GO" id="GO:0043420">
    <property type="term" value="P:anthranilate metabolic process"/>
    <property type="evidence" value="ECO:0007669"/>
    <property type="project" value="UniProtKB-UniRule"/>
</dbReference>
<comment type="similarity">
    <text evidence="9">Belongs to the aromatic-ring hydroxylase family. KMO subfamily.</text>
</comment>
<keyword evidence="2 9" id="KW-0285">Flavoprotein</keyword>
<dbReference type="InterPro" id="IPR027545">
    <property type="entry name" value="Kynurenine_monooxygenase"/>
</dbReference>
<dbReference type="Pfam" id="PF01494">
    <property type="entry name" value="FAD_binding_3"/>
    <property type="match status" value="1"/>
</dbReference>
<dbReference type="Proteomes" id="UP000237640">
    <property type="component" value="Unassembled WGS sequence"/>
</dbReference>
<keyword evidence="7 9" id="KW-0503">Monooxygenase</keyword>
<evidence type="ECO:0000256" key="9">
    <source>
        <dbReference type="HAMAP-Rule" id="MF_01971"/>
    </source>
</evidence>
<feature type="domain" description="FAD-binding" evidence="10">
    <location>
        <begin position="35"/>
        <end position="383"/>
    </location>
</feature>
<evidence type="ECO:0000256" key="4">
    <source>
        <dbReference type="ARBA" id="ARBA00022827"/>
    </source>
</evidence>
<dbReference type="InterPro" id="IPR036188">
    <property type="entry name" value="FAD/NAD-bd_sf"/>
</dbReference>